<name>A0A6L5Y855_9FIRM</name>
<dbReference type="GeneID" id="303115207"/>
<dbReference type="EMBL" id="VUMZ01000006">
    <property type="protein sequence ID" value="MST52192.1"/>
    <property type="molecule type" value="Genomic_DNA"/>
</dbReference>
<dbReference type="AlphaFoldDB" id="A0A6L5Y855"/>
<evidence type="ECO:0000313" key="1">
    <source>
        <dbReference type="EMBL" id="MST52192.1"/>
    </source>
</evidence>
<comment type="caution">
    <text evidence="1">The sequence shown here is derived from an EMBL/GenBank/DDBJ whole genome shotgun (WGS) entry which is preliminary data.</text>
</comment>
<proteinExistence type="predicted"/>
<evidence type="ECO:0000313" key="2">
    <source>
        <dbReference type="Proteomes" id="UP000474676"/>
    </source>
</evidence>
<dbReference type="Proteomes" id="UP000474676">
    <property type="component" value="Unassembled WGS sequence"/>
</dbReference>
<protein>
    <submittedName>
        <fullName evidence="1">Uncharacterized protein</fullName>
    </submittedName>
</protein>
<sequence>MIGEVLQCVKTTDWHEYAEDGSKGKVIGTKYSCLSRELNYDKVVLKCKGPCTVDVENRIVPVTYEGATIKPYYDKAGEIQLSIVVEKVEPYE</sequence>
<reference evidence="1 2" key="1">
    <citation type="submission" date="2019-08" db="EMBL/GenBank/DDBJ databases">
        <title>In-depth cultivation of the pig gut microbiome towards novel bacterial diversity and tailored functional studies.</title>
        <authorList>
            <person name="Wylensek D."/>
            <person name="Hitch T.C.A."/>
            <person name="Clavel T."/>
        </authorList>
    </citation>
    <scope>NUCLEOTIDE SEQUENCE [LARGE SCALE GENOMIC DNA]</scope>
    <source>
        <strain evidence="1 2">WCA-MUC-591-APC-3H</strain>
    </source>
</reference>
<accession>A0A6L5Y855</accession>
<keyword evidence="2" id="KW-1185">Reference proteome</keyword>
<dbReference type="RefSeq" id="WP_154574607.1">
    <property type="nucleotide sequence ID" value="NZ_JBQHWT010000040.1"/>
</dbReference>
<gene>
    <name evidence="1" type="ORF">FYJ64_07700</name>
</gene>
<organism evidence="1 2">
    <name type="scientific">Hornefia butyriciproducens</name>
    <dbReference type="NCBI Taxonomy" id="2652293"/>
    <lineage>
        <taxon>Bacteria</taxon>
        <taxon>Bacillati</taxon>
        <taxon>Bacillota</taxon>
        <taxon>Clostridia</taxon>
        <taxon>Peptostreptococcales</taxon>
        <taxon>Anaerovoracaceae</taxon>
        <taxon>Hornefia</taxon>
    </lineage>
</organism>